<reference evidence="1" key="2">
    <citation type="submission" date="2015-03" db="EMBL/GenBank/DDBJ databases">
        <authorList>
            <person name="Chow C.-E.T."/>
            <person name="Winget D.M."/>
            <person name="White R.A.III."/>
            <person name="Hallam S.J."/>
            <person name="Suttle C.A."/>
        </authorList>
    </citation>
    <scope>NUCLEOTIDE SEQUENCE</scope>
    <source>
        <strain evidence="1">Anoxic3_4</strain>
    </source>
</reference>
<proteinExistence type="predicted"/>
<organism evidence="1">
    <name type="scientific">uncultured marine virus</name>
    <dbReference type="NCBI Taxonomy" id="186617"/>
    <lineage>
        <taxon>Viruses</taxon>
        <taxon>environmental samples</taxon>
    </lineage>
</organism>
<name>A0A0F7L0M8_9VIRU</name>
<dbReference type="EMBL" id="KR029579">
    <property type="protein sequence ID" value="AKH46094.1"/>
    <property type="molecule type" value="Genomic_DNA"/>
</dbReference>
<accession>A0A0F7L0M8</accession>
<protein>
    <submittedName>
        <fullName evidence="1">Terminase</fullName>
    </submittedName>
</protein>
<reference evidence="1" key="1">
    <citation type="journal article" date="2015" name="Front. Microbiol.">
        <title>Combining genomic sequencing methods to explore viral diversity and reveal potential virus-host interactions.</title>
        <authorList>
            <person name="Chow C.E."/>
            <person name="Winget D.M."/>
            <person name="White R.A.III."/>
            <person name="Hallam S.J."/>
            <person name="Suttle C.A."/>
        </authorList>
    </citation>
    <scope>NUCLEOTIDE SEQUENCE</scope>
    <source>
        <strain evidence="1">Anoxic3_4</strain>
    </source>
</reference>
<dbReference type="InterPro" id="IPR027417">
    <property type="entry name" value="P-loop_NTPase"/>
</dbReference>
<dbReference type="Gene3D" id="3.40.50.300">
    <property type="entry name" value="P-loop containing nucleotide triphosphate hydrolases"/>
    <property type="match status" value="1"/>
</dbReference>
<sequence>MNVHWKPHPKQERALRSPAFEILYGGARGGGKTDCGLAWLLKEARNPKLRCLVIRRNFDDLKDWIDRARSFYKPLDPVFTMSNKEITFPSGAKVLLGHLSDDGAYTKYQGHEYQRILIEELTHIPSLELYLKLISSCRSTVPGLEPRIFATTNPGEAGHKWVRRRFVDVAEQGKTFVDPVTGRTRLFIQSRVEDNPTLTSADPDYVKFLDGLPDGLREQWREGSWEDIEVKGAYYLKQIKQAQAEDRICRVPYDNTVPVDFYFDLGISKTDQMTCWAAQKYGREIRVLQYWYWTETSLQEMMKELTVSKYAGNIGKMFFPHDIMVRNFSDGKTRRATVDSFAEVHGFSVEVVPAMNPQERIHATRLIFPAFWFDEKLTAEGLDVLRNYRKEYDEKNLVFKENPLHNWASHGADSFGMIGVTHKDEVPEYVKKLPFEDLGIAYGEDEDFENPFGI</sequence>
<evidence type="ECO:0000313" key="1">
    <source>
        <dbReference type="EMBL" id="AKH46094.1"/>
    </source>
</evidence>
<dbReference type="Pfam" id="PF03237">
    <property type="entry name" value="Terminase_6N"/>
    <property type="match status" value="1"/>
</dbReference>